<proteinExistence type="predicted"/>
<dbReference type="EMBL" id="JAIPUX010005290">
    <property type="protein sequence ID" value="KAH0616739.1"/>
    <property type="molecule type" value="Genomic_DNA"/>
</dbReference>
<protein>
    <submittedName>
        <fullName evidence="1">Uncharacterized protein</fullName>
    </submittedName>
</protein>
<evidence type="ECO:0000313" key="1">
    <source>
        <dbReference type="EMBL" id="KAH0616739.1"/>
    </source>
</evidence>
<evidence type="ECO:0000313" key="2">
    <source>
        <dbReference type="Proteomes" id="UP000826234"/>
    </source>
</evidence>
<gene>
    <name evidence="1" type="ORF">JD844_028108</name>
</gene>
<organism evidence="1 2">
    <name type="scientific">Phrynosoma platyrhinos</name>
    <name type="common">Desert horned lizard</name>
    <dbReference type="NCBI Taxonomy" id="52577"/>
    <lineage>
        <taxon>Eukaryota</taxon>
        <taxon>Metazoa</taxon>
        <taxon>Chordata</taxon>
        <taxon>Craniata</taxon>
        <taxon>Vertebrata</taxon>
        <taxon>Euteleostomi</taxon>
        <taxon>Lepidosauria</taxon>
        <taxon>Squamata</taxon>
        <taxon>Bifurcata</taxon>
        <taxon>Unidentata</taxon>
        <taxon>Episquamata</taxon>
        <taxon>Toxicofera</taxon>
        <taxon>Iguania</taxon>
        <taxon>Phrynosomatidae</taxon>
        <taxon>Phrynosomatinae</taxon>
        <taxon>Phrynosoma</taxon>
    </lineage>
</organism>
<name>A0ABQ7SHF9_PHRPL</name>
<dbReference type="Pfam" id="PF15720">
    <property type="entry name" value="DUF4675"/>
    <property type="match status" value="1"/>
</dbReference>
<dbReference type="Proteomes" id="UP000826234">
    <property type="component" value="Unassembled WGS sequence"/>
</dbReference>
<sequence>MEADSISNVSAAAVYTKTSSPSSIQIKLSPKIITRRYGLSNDPHLLKVPTVEDDDVAITPYQFHRHAPERISTSPTLRRLRNSTSSMSQVFPLQDGTENTTMGSPIAQTDSSVPVCQHPLICSQSYSSSHPSLCENSLSLREKSPSIDPISFQPHFKDDFCDGQKLQNTTENNPFFLSEGKQNSQECGQELDLHRSTSPDNSRERRHSSVVVSLPGFEMFPGDLLISDSAAKFLYHSASLQCSGQRGQNAERAFN</sequence>
<comment type="caution">
    <text evidence="1">The sequence shown here is derived from an EMBL/GenBank/DDBJ whole genome shotgun (WGS) entry which is preliminary data.</text>
</comment>
<reference evidence="1 2" key="1">
    <citation type="journal article" date="2022" name="Gigascience">
        <title>A chromosome-level genome assembly and annotation of the desert horned lizard, Phrynosoma platyrhinos, provides insight into chromosomal rearrangements among reptiles.</title>
        <authorList>
            <person name="Koochekian N."/>
            <person name="Ascanio A."/>
            <person name="Farleigh K."/>
            <person name="Card D.C."/>
            <person name="Schield D.R."/>
            <person name="Castoe T.A."/>
            <person name="Jezkova T."/>
        </authorList>
    </citation>
    <scope>NUCLEOTIDE SEQUENCE [LARGE SCALE GENOMIC DNA]</scope>
    <source>
        <strain evidence="1">NK-2021</strain>
    </source>
</reference>
<keyword evidence="2" id="KW-1185">Reference proteome</keyword>
<accession>A0ABQ7SHF9</accession>